<accession>A0A8S9ZQA4</accession>
<dbReference type="InterPro" id="IPR036964">
    <property type="entry name" value="RASGEF_cat_dom_sf"/>
</dbReference>
<dbReference type="OrthoDB" id="21144at2759"/>
<evidence type="ECO:0000313" key="5">
    <source>
        <dbReference type="Proteomes" id="UP000605970"/>
    </source>
</evidence>
<dbReference type="InterPro" id="IPR001895">
    <property type="entry name" value="RASGEF_cat_dom"/>
</dbReference>
<keyword evidence="1 2" id="KW-0344">Guanine-nucleotide releasing factor</keyword>
<feature type="domain" description="Ras-GEF" evidence="3">
    <location>
        <begin position="27"/>
        <end position="198"/>
    </location>
</feature>
<gene>
    <name evidence="4" type="ORF">Mgra_00005362</name>
</gene>
<reference evidence="4" key="1">
    <citation type="journal article" date="2020" name="Ecol. Evol.">
        <title>Genome structure and content of the rice root-knot nematode (Meloidogyne graminicola).</title>
        <authorList>
            <person name="Phan N.T."/>
            <person name="Danchin E.G.J."/>
            <person name="Klopp C."/>
            <person name="Perfus-Barbeoch L."/>
            <person name="Kozlowski D.K."/>
            <person name="Koutsovoulos G.D."/>
            <person name="Lopez-Roques C."/>
            <person name="Bouchez O."/>
            <person name="Zahm M."/>
            <person name="Besnard G."/>
            <person name="Bellafiore S."/>
        </authorList>
    </citation>
    <scope>NUCLEOTIDE SEQUENCE</scope>
    <source>
        <strain evidence="4">VN-18</strain>
    </source>
</reference>
<sequence>MEKIKLLKELNNNKIIINSSSLILNFNPERLANAISLFHFKLFFATSEHELLVQIIGRDKFHTNLAPFNLDLLLNRFNQLQLWVITEIIFASNLIQRLSIINSFIQLIQKLKENNDLFSMAAINFGLISLPTSRLNYIWNKLPKYIYYQYIQLQSFLCPKRGYKNYRILINNLKPPFVPFIPLILKELNFLYERKKCI</sequence>
<dbReference type="InterPro" id="IPR023578">
    <property type="entry name" value="Ras_GEF_dom_sf"/>
</dbReference>
<dbReference type="Pfam" id="PF00617">
    <property type="entry name" value="RasGEF"/>
    <property type="match status" value="1"/>
</dbReference>
<dbReference type="SUPFAM" id="SSF48366">
    <property type="entry name" value="Ras GEF"/>
    <property type="match status" value="1"/>
</dbReference>
<dbReference type="Gene3D" id="1.10.840.10">
    <property type="entry name" value="Ras guanine-nucleotide exchange factors catalytic domain"/>
    <property type="match status" value="1"/>
</dbReference>
<dbReference type="PROSITE" id="PS50009">
    <property type="entry name" value="RASGEF_CAT"/>
    <property type="match status" value="1"/>
</dbReference>
<dbReference type="SMART" id="SM00147">
    <property type="entry name" value="RasGEF"/>
    <property type="match status" value="1"/>
</dbReference>
<name>A0A8S9ZQA4_9BILA</name>
<dbReference type="GO" id="GO:0007265">
    <property type="term" value="P:Ras protein signal transduction"/>
    <property type="evidence" value="ECO:0007669"/>
    <property type="project" value="TreeGrafter"/>
</dbReference>
<dbReference type="Proteomes" id="UP000605970">
    <property type="component" value="Unassembled WGS sequence"/>
</dbReference>
<dbReference type="PANTHER" id="PTHR23113">
    <property type="entry name" value="GUANINE NUCLEOTIDE EXCHANGE FACTOR"/>
    <property type="match status" value="1"/>
</dbReference>
<dbReference type="PANTHER" id="PTHR23113:SF327">
    <property type="entry name" value="EXCHANGE PROTEIN DIRECTLY ACTIVATED BY CAMP, ISOFORM E"/>
    <property type="match status" value="1"/>
</dbReference>
<evidence type="ECO:0000256" key="2">
    <source>
        <dbReference type="PROSITE-ProRule" id="PRU00168"/>
    </source>
</evidence>
<evidence type="ECO:0000259" key="3">
    <source>
        <dbReference type="PROSITE" id="PS50009"/>
    </source>
</evidence>
<dbReference type="GO" id="GO:0005886">
    <property type="term" value="C:plasma membrane"/>
    <property type="evidence" value="ECO:0007669"/>
    <property type="project" value="TreeGrafter"/>
</dbReference>
<protein>
    <recommendedName>
        <fullName evidence="3">Ras-GEF domain-containing protein</fullName>
    </recommendedName>
</protein>
<evidence type="ECO:0000256" key="1">
    <source>
        <dbReference type="ARBA" id="ARBA00022658"/>
    </source>
</evidence>
<organism evidence="4 5">
    <name type="scientific">Meloidogyne graminicola</name>
    <dbReference type="NCBI Taxonomy" id="189291"/>
    <lineage>
        <taxon>Eukaryota</taxon>
        <taxon>Metazoa</taxon>
        <taxon>Ecdysozoa</taxon>
        <taxon>Nematoda</taxon>
        <taxon>Chromadorea</taxon>
        <taxon>Rhabditida</taxon>
        <taxon>Tylenchina</taxon>
        <taxon>Tylenchomorpha</taxon>
        <taxon>Tylenchoidea</taxon>
        <taxon>Meloidogynidae</taxon>
        <taxon>Meloidogyninae</taxon>
        <taxon>Meloidogyne</taxon>
    </lineage>
</organism>
<dbReference type="EMBL" id="JABEBT010000045">
    <property type="protein sequence ID" value="KAF7635246.1"/>
    <property type="molecule type" value="Genomic_DNA"/>
</dbReference>
<dbReference type="AlphaFoldDB" id="A0A8S9ZQA4"/>
<keyword evidence="5" id="KW-1185">Reference proteome</keyword>
<dbReference type="GO" id="GO:0005085">
    <property type="term" value="F:guanyl-nucleotide exchange factor activity"/>
    <property type="evidence" value="ECO:0007669"/>
    <property type="project" value="UniProtKB-KW"/>
</dbReference>
<dbReference type="InterPro" id="IPR008937">
    <property type="entry name" value="Ras-like_GEF"/>
</dbReference>
<evidence type="ECO:0000313" key="4">
    <source>
        <dbReference type="EMBL" id="KAF7635246.1"/>
    </source>
</evidence>
<comment type="caution">
    <text evidence="4">The sequence shown here is derived from an EMBL/GenBank/DDBJ whole genome shotgun (WGS) entry which is preliminary data.</text>
</comment>
<proteinExistence type="predicted"/>